<reference evidence="1" key="1">
    <citation type="submission" date="2019-11" db="EMBL/GenBank/DDBJ databases">
        <authorList>
            <person name="Feng L."/>
        </authorList>
    </citation>
    <scope>NUCLEOTIDE SEQUENCE</scope>
    <source>
        <strain evidence="1">VrattiLFYP33</strain>
    </source>
</reference>
<dbReference type="EMBL" id="CACRUX010000017">
    <property type="protein sequence ID" value="VYT80463.1"/>
    <property type="molecule type" value="Genomic_DNA"/>
</dbReference>
<evidence type="ECO:0000313" key="1">
    <source>
        <dbReference type="EMBL" id="VYT80463.1"/>
    </source>
</evidence>
<accession>A0A6N2ZP27</accession>
<evidence type="ECO:0008006" key="2">
    <source>
        <dbReference type="Google" id="ProtNLM"/>
    </source>
</evidence>
<protein>
    <recommendedName>
        <fullName evidence="2">DUF4911 domain-containing protein</fullName>
    </recommendedName>
</protein>
<gene>
    <name evidence="1" type="ORF">VRLFYP33_00039</name>
</gene>
<organism evidence="1">
    <name type="scientific">Veillonella ratti</name>
    <dbReference type="NCBI Taxonomy" id="103892"/>
    <lineage>
        <taxon>Bacteria</taxon>
        <taxon>Bacillati</taxon>
        <taxon>Bacillota</taxon>
        <taxon>Negativicutes</taxon>
        <taxon>Veillonellales</taxon>
        <taxon>Veillonellaceae</taxon>
        <taxon>Veillonella</taxon>
    </lineage>
</organism>
<dbReference type="AlphaFoldDB" id="A0A6N2ZP27"/>
<name>A0A6N2ZP27_9FIRM</name>
<sequence>MEDSYVYFKISPNHTNYVNRILEGYEYLGVMTTVNRAEGLCMVRSTPDTAPLVREILSSLPIELALVDAI</sequence>
<proteinExistence type="predicted"/>
<dbReference type="InterPro" id="IPR032587">
    <property type="entry name" value="DUF4911"/>
</dbReference>
<dbReference type="Pfam" id="PF16256">
    <property type="entry name" value="DUF4911"/>
    <property type="match status" value="1"/>
</dbReference>
<dbReference type="RefSeq" id="WP_021840916.1">
    <property type="nucleotide sequence ID" value="NZ_CACRUX010000017.1"/>
</dbReference>